<dbReference type="AlphaFoldDB" id="A0A7S3QM45"/>
<evidence type="ECO:0000313" key="2">
    <source>
        <dbReference type="EMBL" id="CAE0487088.1"/>
    </source>
</evidence>
<sequence>MVSTQNTNSFAVQAALTCYDGRTQWRDPEQWAKASNFRRDPRRNSTTAFHLRSRGGELDQTGRPLGDQRTFFLGPGPCIIGGQLRYSYPEKDTGKVKLDKSLDPREILSTYGTGTPSKHGQDDTSAAASSRRFESRAARPCTAPTGGKSWVSEGGGFRPSAADVPKAIWDDGRGVHVLEGVSPTMSPTGRPGALKTAWTPPRVQHKHLEQTNGANLGLVEMPGGSDTKLVGSKTRYIPSQTANPAPSRDVQTASAELLGRQSLANSVRTYALTHKPLGYKEYEARARGMDGLNAWDATGGPHTSSMRLGQPSMLLSPSQHFTERLSLRSRPATTRPGW</sequence>
<feature type="region of interest" description="Disordered" evidence="1">
    <location>
        <begin position="301"/>
        <end position="338"/>
    </location>
</feature>
<reference evidence="2" key="1">
    <citation type="submission" date="2021-01" db="EMBL/GenBank/DDBJ databases">
        <authorList>
            <person name="Corre E."/>
            <person name="Pelletier E."/>
            <person name="Niang G."/>
            <person name="Scheremetjew M."/>
            <person name="Finn R."/>
            <person name="Kale V."/>
            <person name="Holt S."/>
            <person name="Cochrane G."/>
            <person name="Meng A."/>
            <person name="Brown T."/>
            <person name="Cohen L."/>
        </authorList>
    </citation>
    <scope>NUCLEOTIDE SEQUENCE</scope>
    <source>
        <strain evidence="2">CCMP1320</strain>
    </source>
</reference>
<accession>A0A7S3QM45</accession>
<organism evidence="2">
    <name type="scientific">Dunaliella tertiolecta</name>
    <name type="common">Green alga</name>
    <dbReference type="NCBI Taxonomy" id="3047"/>
    <lineage>
        <taxon>Eukaryota</taxon>
        <taxon>Viridiplantae</taxon>
        <taxon>Chlorophyta</taxon>
        <taxon>core chlorophytes</taxon>
        <taxon>Chlorophyceae</taxon>
        <taxon>CS clade</taxon>
        <taxon>Chlamydomonadales</taxon>
        <taxon>Dunaliellaceae</taxon>
        <taxon>Dunaliella</taxon>
    </lineage>
</organism>
<name>A0A7S3QM45_DUNTE</name>
<feature type="region of interest" description="Disordered" evidence="1">
    <location>
        <begin position="107"/>
        <end position="156"/>
    </location>
</feature>
<gene>
    <name evidence="2" type="ORF">DTER00134_LOCUS2133</name>
</gene>
<feature type="compositionally biased region" description="Polar residues" evidence="1">
    <location>
        <begin position="301"/>
        <end position="320"/>
    </location>
</feature>
<evidence type="ECO:0000256" key="1">
    <source>
        <dbReference type="SAM" id="MobiDB-lite"/>
    </source>
</evidence>
<dbReference type="EMBL" id="HBIP01004445">
    <property type="protein sequence ID" value="CAE0487088.1"/>
    <property type="molecule type" value="Transcribed_RNA"/>
</dbReference>
<proteinExistence type="predicted"/>
<protein>
    <submittedName>
        <fullName evidence="2">Uncharacterized protein</fullName>
    </submittedName>
</protein>